<reference evidence="2 3" key="1">
    <citation type="submission" date="2019-01" db="EMBL/GenBank/DDBJ databases">
        <title>Nocardioides guangzhouensis sp. nov., an actinobacterium isolated from soil.</title>
        <authorList>
            <person name="Fu Y."/>
            <person name="Cai Y."/>
            <person name="Lin Z."/>
            <person name="Chen P."/>
        </authorList>
    </citation>
    <scope>NUCLEOTIDE SEQUENCE [LARGE SCALE GENOMIC DNA]</scope>
    <source>
        <strain evidence="2 3">NBRC 105384</strain>
    </source>
</reference>
<feature type="region of interest" description="Disordered" evidence="1">
    <location>
        <begin position="69"/>
        <end position="112"/>
    </location>
</feature>
<dbReference type="RefSeq" id="WP_129985181.1">
    <property type="nucleotide sequence ID" value="NZ_SDPU01000008.1"/>
</dbReference>
<name>A0A4Q5J8P2_9ACTN</name>
<comment type="caution">
    <text evidence="2">The sequence shown here is derived from an EMBL/GenBank/DDBJ whole genome shotgun (WGS) entry which is preliminary data.</text>
</comment>
<accession>A0A4Q5J8P2</accession>
<sequence>MIGATAPEGPGGPALERRVEVALEDACCEWEESGGGYLHCLCTRPAPATLDLLTGLELARRWKRSPDAGSLLGTLTEHLERHTPIPSGTPRRRPDSTLPSPRRAQPGVEESF</sequence>
<evidence type="ECO:0000313" key="2">
    <source>
        <dbReference type="EMBL" id="RYU15107.1"/>
    </source>
</evidence>
<gene>
    <name evidence="2" type="ORF">ETU37_01885</name>
</gene>
<dbReference type="Proteomes" id="UP000291189">
    <property type="component" value="Unassembled WGS sequence"/>
</dbReference>
<organism evidence="2 3">
    <name type="scientific">Nocardioides iriomotensis</name>
    <dbReference type="NCBI Taxonomy" id="715784"/>
    <lineage>
        <taxon>Bacteria</taxon>
        <taxon>Bacillati</taxon>
        <taxon>Actinomycetota</taxon>
        <taxon>Actinomycetes</taxon>
        <taxon>Propionibacteriales</taxon>
        <taxon>Nocardioidaceae</taxon>
        <taxon>Nocardioides</taxon>
    </lineage>
</organism>
<protein>
    <submittedName>
        <fullName evidence="2">Uncharacterized protein</fullName>
    </submittedName>
</protein>
<dbReference type="AlphaFoldDB" id="A0A4Q5J8P2"/>
<proteinExistence type="predicted"/>
<dbReference type="EMBL" id="SDPU01000008">
    <property type="protein sequence ID" value="RYU15107.1"/>
    <property type="molecule type" value="Genomic_DNA"/>
</dbReference>
<evidence type="ECO:0000256" key="1">
    <source>
        <dbReference type="SAM" id="MobiDB-lite"/>
    </source>
</evidence>
<keyword evidence="3" id="KW-1185">Reference proteome</keyword>
<evidence type="ECO:0000313" key="3">
    <source>
        <dbReference type="Proteomes" id="UP000291189"/>
    </source>
</evidence>